<dbReference type="Pfam" id="PF00106">
    <property type="entry name" value="adh_short"/>
    <property type="match status" value="1"/>
</dbReference>
<proteinExistence type="inferred from homology"/>
<dbReference type="GO" id="GO:0004806">
    <property type="term" value="F:triacylglycerol lipase activity"/>
    <property type="evidence" value="ECO:0007669"/>
    <property type="project" value="TreeGrafter"/>
</dbReference>
<evidence type="ECO:0000313" key="5">
    <source>
        <dbReference type="EMBL" id="KAJ9603326.1"/>
    </source>
</evidence>
<dbReference type="Gene3D" id="3.40.50.720">
    <property type="entry name" value="NAD(P)-binding Rossmann-like Domain"/>
    <property type="match status" value="1"/>
</dbReference>
<dbReference type="PRINTS" id="PR00081">
    <property type="entry name" value="GDHRDH"/>
</dbReference>
<evidence type="ECO:0000256" key="2">
    <source>
        <dbReference type="ARBA" id="ARBA00022857"/>
    </source>
</evidence>
<evidence type="ECO:0000256" key="3">
    <source>
        <dbReference type="ARBA" id="ARBA00023002"/>
    </source>
</evidence>
<accession>A0AA38WY60</accession>
<gene>
    <name evidence="5" type="primary">AYR1_4</name>
    <name evidence="5" type="ORF">H2200_012104</name>
</gene>
<dbReference type="PANTHER" id="PTHR44169:SF6">
    <property type="entry name" value="NADPH-DEPENDENT 1-ACYLDIHYDROXYACETONE PHOSPHATE REDUCTASE"/>
    <property type="match status" value="1"/>
</dbReference>
<name>A0AA38WY60_9EURO</name>
<keyword evidence="3 5" id="KW-0560">Oxidoreductase</keyword>
<comment type="similarity">
    <text evidence="1 4">Belongs to the short-chain dehydrogenases/reductases (SDR) family.</text>
</comment>
<protein>
    <submittedName>
        <fullName evidence="5">NADPH-dependent 1-acyl dihydroxyacetone phosphate reductase</fullName>
        <ecNumber evidence="5">1.1.1.101</ecNumber>
    </submittedName>
</protein>
<dbReference type="InterPro" id="IPR002347">
    <property type="entry name" value="SDR_fam"/>
</dbReference>
<organism evidence="5 6">
    <name type="scientific">Cladophialophora chaetospira</name>
    <dbReference type="NCBI Taxonomy" id="386627"/>
    <lineage>
        <taxon>Eukaryota</taxon>
        <taxon>Fungi</taxon>
        <taxon>Dikarya</taxon>
        <taxon>Ascomycota</taxon>
        <taxon>Pezizomycotina</taxon>
        <taxon>Eurotiomycetes</taxon>
        <taxon>Chaetothyriomycetidae</taxon>
        <taxon>Chaetothyriales</taxon>
        <taxon>Herpotrichiellaceae</taxon>
        <taxon>Cladophialophora</taxon>
    </lineage>
</organism>
<keyword evidence="2" id="KW-0521">NADP</keyword>
<reference evidence="5" key="1">
    <citation type="submission" date="2022-10" db="EMBL/GenBank/DDBJ databases">
        <title>Culturing micro-colonial fungi from biological soil crusts in the Mojave desert and describing Neophaeococcomyces mojavensis, and introducing the new genera and species Taxawa tesnikishii.</title>
        <authorList>
            <person name="Kurbessoian T."/>
            <person name="Stajich J.E."/>
        </authorList>
    </citation>
    <scope>NUCLEOTIDE SEQUENCE</scope>
    <source>
        <strain evidence="5">TK_41</strain>
    </source>
</reference>
<dbReference type="GO" id="GO:0005811">
    <property type="term" value="C:lipid droplet"/>
    <property type="evidence" value="ECO:0007669"/>
    <property type="project" value="TreeGrafter"/>
</dbReference>
<dbReference type="GO" id="GO:0005783">
    <property type="term" value="C:endoplasmic reticulum"/>
    <property type="evidence" value="ECO:0007669"/>
    <property type="project" value="TreeGrafter"/>
</dbReference>
<dbReference type="InterPro" id="IPR036291">
    <property type="entry name" value="NAD(P)-bd_dom_sf"/>
</dbReference>
<dbReference type="PRINTS" id="PR00080">
    <property type="entry name" value="SDRFAMILY"/>
</dbReference>
<evidence type="ECO:0000256" key="4">
    <source>
        <dbReference type="RuleBase" id="RU000363"/>
    </source>
</evidence>
<dbReference type="SUPFAM" id="SSF51735">
    <property type="entry name" value="NAD(P)-binding Rossmann-fold domains"/>
    <property type="match status" value="1"/>
</dbReference>
<sequence>MTTSKKTVIVTGCSKDSLGEALAKEFHRRNYHVIATARSLSRLESLASMGIDTRELDLLSSSSIKSFCAGITSLDILFNNAGGNLVMPFADTSPQEFRHMFDLNFFPVIELTQFLLPHIIRSKGIIVNHTSQSAYGLKVPATAYACAKAALACLTDCMRIELAPFDVRVVEVVTGMASSNITKFEATPRLPQGSIYSPVRERFEKSMKGADADGYQMSAEKWAKRVVSDLLDRWFGTPKWIWRGAFATTMYVIYWADILWKGCMDGPFRAAIGIGGLKKLLAEEKKTA</sequence>
<dbReference type="InterPro" id="IPR020904">
    <property type="entry name" value="Sc_DH/Rdtase_CS"/>
</dbReference>
<dbReference type="AlphaFoldDB" id="A0AA38WY60"/>
<evidence type="ECO:0000256" key="1">
    <source>
        <dbReference type="ARBA" id="ARBA00006484"/>
    </source>
</evidence>
<dbReference type="PROSITE" id="PS00061">
    <property type="entry name" value="ADH_SHORT"/>
    <property type="match status" value="1"/>
</dbReference>
<dbReference type="GO" id="GO:0000140">
    <property type="term" value="F:acylglycerone-phosphate reductase (NADP+) activity"/>
    <property type="evidence" value="ECO:0007669"/>
    <property type="project" value="UniProtKB-EC"/>
</dbReference>
<comment type="caution">
    <text evidence="5">The sequence shown here is derived from an EMBL/GenBank/DDBJ whole genome shotgun (WGS) entry which is preliminary data.</text>
</comment>
<dbReference type="EC" id="1.1.1.101" evidence="5"/>
<dbReference type="GO" id="GO:0006654">
    <property type="term" value="P:phosphatidic acid biosynthetic process"/>
    <property type="evidence" value="ECO:0007669"/>
    <property type="project" value="TreeGrafter"/>
</dbReference>
<dbReference type="GO" id="GO:0019433">
    <property type="term" value="P:triglyceride catabolic process"/>
    <property type="evidence" value="ECO:0007669"/>
    <property type="project" value="TreeGrafter"/>
</dbReference>
<evidence type="ECO:0000313" key="6">
    <source>
        <dbReference type="Proteomes" id="UP001172673"/>
    </source>
</evidence>
<dbReference type="Proteomes" id="UP001172673">
    <property type="component" value="Unassembled WGS sequence"/>
</dbReference>
<dbReference type="PANTHER" id="PTHR44169">
    <property type="entry name" value="NADPH-DEPENDENT 1-ACYLDIHYDROXYACETONE PHOSPHATE REDUCTASE"/>
    <property type="match status" value="1"/>
</dbReference>
<keyword evidence="6" id="KW-1185">Reference proteome</keyword>
<dbReference type="EMBL" id="JAPDRK010000022">
    <property type="protein sequence ID" value="KAJ9603326.1"/>
    <property type="molecule type" value="Genomic_DNA"/>
</dbReference>